<evidence type="ECO:0008006" key="3">
    <source>
        <dbReference type="Google" id="ProtNLM"/>
    </source>
</evidence>
<dbReference type="Pfam" id="PF04308">
    <property type="entry name" value="RNaseH_like"/>
    <property type="match status" value="1"/>
</dbReference>
<proteinExistence type="predicted"/>
<accession>A0A2T2WH84</accession>
<sequence length="156" mass="17680">MIFESPTKGRLTFEEMFADMLQYLNQAPDDQYRIIIGTDSHTRHDTVLVTAIVVHHLGKGGRYYFHRAHRRIIKSLRQKIFYETSTSLSVASRLTETFEKSGVVDLDVQIHIDVGRQGETKDLIREIVGMVTGSGYRAAIKPESFGASTVADKYTK</sequence>
<dbReference type="AlphaFoldDB" id="A0A2T2WH84"/>
<reference evidence="1 2" key="1">
    <citation type="journal article" date="2014" name="BMC Genomics">
        <title>Comparison of environmental and isolate Sulfobacillus genomes reveals diverse carbon, sulfur, nitrogen, and hydrogen metabolisms.</title>
        <authorList>
            <person name="Justice N.B."/>
            <person name="Norman A."/>
            <person name="Brown C.T."/>
            <person name="Singh A."/>
            <person name="Thomas B.C."/>
            <person name="Banfield J.F."/>
        </authorList>
    </citation>
    <scope>NUCLEOTIDE SEQUENCE [LARGE SCALE GENOMIC DNA]</scope>
    <source>
        <strain evidence="1">AMDSBA3</strain>
    </source>
</reference>
<protein>
    <recommendedName>
        <fullName evidence="3">DUF458 domain-containing protein</fullName>
    </recommendedName>
</protein>
<dbReference type="EMBL" id="PXYV01000031">
    <property type="protein sequence ID" value="PSR21589.1"/>
    <property type="molecule type" value="Genomic_DNA"/>
</dbReference>
<evidence type="ECO:0000313" key="2">
    <source>
        <dbReference type="Proteomes" id="UP000241848"/>
    </source>
</evidence>
<dbReference type="InterPro" id="IPR007405">
    <property type="entry name" value="Phage_KVP40_Orf299"/>
</dbReference>
<dbReference type="Proteomes" id="UP000241848">
    <property type="component" value="Unassembled WGS sequence"/>
</dbReference>
<dbReference type="PANTHER" id="PTHR39961">
    <property type="entry name" value="HYPOTHETICAL CYTOSOLIC PROTEIN"/>
    <property type="match status" value="1"/>
</dbReference>
<comment type="caution">
    <text evidence="1">The sequence shown here is derived from an EMBL/GenBank/DDBJ whole genome shotgun (WGS) entry which is preliminary data.</text>
</comment>
<evidence type="ECO:0000313" key="1">
    <source>
        <dbReference type="EMBL" id="PSR21589.1"/>
    </source>
</evidence>
<dbReference type="PANTHER" id="PTHR39961:SF1">
    <property type="entry name" value="DUF458 DOMAIN-CONTAINING PROTEIN"/>
    <property type="match status" value="1"/>
</dbReference>
<name>A0A2T2WH84_9FIRM</name>
<organism evidence="1 2">
    <name type="scientific">Sulfobacillus acidophilus</name>
    <dbReference type="NCBI Taxonomy" id="53633"/>
    <lineage>
        <taxon>Bacteria</taxon>
        <taxon>Bacillati</taxon>
        <taxon>Bacillota</taxon>
        <taxon>Clostridia</taxon>
        <taxon>Eubacteriales</taxon>
        <taxon>Clostridiales Family XVII. Incertae Sedis</taxon>
        <taxon>Sulfobacillus</taxon>
    </lineage>
</organism>
<gene>
    <name evidence="1" type="ORF">C7B45_10280</name>
</gene>